<dbReference type="EMBL" id="JABWUV010000047">
    <property type="protein sequence ID" value="KAF6268347.1"/>
    <property type="molecule type" value="Genomic_DNA"/>
</dbReference>
<sequence>MRSEHECLLMCLLIFREREKELETSMKETATWISCLPHAPCWGTESTVPGMCPDQSSAGNLGAEVDAQPLSHTSQAVLFCLFYNIFLLISERKGKREREKHPRQERIMDRLPPASPSLGIEPTTHTCALARN</sequence>
<keyword evidence="3" id="KW-1185">Reference proteome</keyword>
<organism evidence="2 3">
    <name type="scientific">Myotis myotis</name>
    <name type="common">Greater mouse-eared bat</name>
    <name type="synonym">Vespertilio myotis</name>
    <dbReference type="NCBI Taxonomy" id="51298"/>
    <lineage>
        <taxon>Eukaryota</taxon>
        <taxon>Metazoa</taxon>
        <taxon>Chordata</taxon>
        <taxon>Craniata</taxon>
        <taxon>Vertebrata</taxon>
        <taxon>Euteleostomi</taxon>
        <taxon>Mammalia</taxon>
        <taxon>Eutheria</taxon>
        <taxon>Laurasiatheria</taxon>
        <taxon>Chiroptera</taxon>
        <taxon>Yangochiroptera</taxon>
        <taxon>Vespertilionidae</taxon>
        <taxon>Myotis</taxon>
    </lineage>
</organism>
<protein>
    <submittedName>
        <fullName evidence="2">Uncharacterized protein</fullName>
    </submittedName>
</protein>
<reference evidence="2 3" key="1">
    <citation type="journal article" date="2020" name="Nature">
        <title>Six reference-quality genomes reveal evolution of bat adaptations.</title>
        <authorList>
            <person name="Jebb D."/>
            <person name="Huang Z."/>
            <person name="Pippel M."/>
            <person name="Hughes G.M."/>
            <person name="Lavrichenko K."/>
            <person name="Devanna P."/>
            <person name="Winkler S."/>
            <person name="Jermiin L.S."/>
            <person name="Skirmuntt E.C."/>
            <person name="Katzourakis A."/>
            <person name="Burkitt-Gray L."/>
            <person name="Ray D.A."/>
            <person name="Sullivan K.A.M."/>
            <person name="Roscito J.G."/>
            <person name="Kirilenko B.M."/>
            <person name="Davalos L.M."/>
            <person name="Corthals A.P."/>
            <person name="Power M.L."/>
            <person name="Jones G."/>
            <person name="Ransome R.D."/>
            <person name="Dechmann D.K.N."/>
            <person name="Locatelli A.G."/>
            <person name="Puechmaille S.J."/>
            <person name="Fedrigo O."/>
            <person name="Jarvis E.D."/>
            <person name="Hiller M."/>
            <person name="Vernes S.C."/>
            <person name="Myers E.W."/>
            <person name="Teeling E.C."/>
        </authorList>
    </citation>
    <scope>NUCLEOTIDE SEQUENCE [LARGE SCALE GENOMIC DNA]</scope>
    <source>
        <strain evidence="2">MMyoMyo1</strain>
        <tissue evidence="2">Flight muscle</tissue>
    </source>
</reference>
<gene>
    <name evidence="2" type="ORF">mMyoMyo1_011283</name>
</gene>
<name>A0A7J7QX54_MYOMY</name>
<evidence type="ECO:0000313" key="3">
    <source>
        <dbReference type="Proteomes" id="UP000527355"/>
    </source>
</evidence>
<feature type="compositionally biased region" description="Basic and acidic residues" evidence="1">
    <location>
        <begin position="94"/>
        <end position="109"/>
    </location>
</feature>
<accession>A0A7J7QX54</accession>
<dbReference type="AlphaFoldDB" id="A0A7J7QX54"/>
<comment type="caution">
    <text evidence="2">The sequence shown here is derived from an EMBL/GenBank/DDBJ whole genome shotgun (WGS) entry which is preliminary data.</text>
</comment>
<dbReference type="Proteomes" id="UP000527355">
    <property type="component" value="Unassembled WGS sequence"/>
</dbReference>
<proteinExistence type="predicted"/>
<feature type="region of interest" description="Disordered" evidence="1">
    <location>
        <begin position="94"/>
        <end position="115"/>
    </location>
</feature>
<evidence type="ECO:0000256" key="1">
    <source>
        <dbReference type="SAM" id="MobiDB-lite"/>
    </source>
</evidence>
<evidence type="ECO:0000313" key="2">
    <source>
        <dbReference type="EMBL" id="KAF6268347.1"/>
    </source>
</evidence>